<dbReference type="PANTHER" id="PTHR31374:SF9">
    <property type="entry name" value="AUXIN-RESPONSIVE FAMILY PROTEIN"/>
    <property type="match status" value="1"/>
</dbReference>
<evidence type="ECO:0000313" key="3">
    <source>
        <dbReference type="Proteomes" id="UP000257109"/>
    </source>
</evidence>
<evidence type="ECO:0000313" key="2">
    <source>
        <dbReference type="EMBL" id="RDX58603.1"/>
    </source>
</evidence>
<feature type="non-terminal residue" evidence="2">
    <location>
        <position position="1"/>
    </location>
</feature>
<dbReference type="Pfam" id="PF02519">
    <property type="entry name" value="Auxin_inducible"/>
    <property type="match status" value="1"/>
</dbReference>
<accession>A0A371E1D5</accession>
<dbReference type="GO" id="GO:0009733">
    <property type="term" value="P:response to auxin"/>
    <property type="evidence" value="ECO:0007669"/>
    <property type="project" value="InterPro"/>
</dbReference>
<protein>
    <submittedName>
        <fullName evidence="2">Auxin-responsive protein SAUR50</fullName>
    </submittedName>
</protein>
<keyword evidence="3" id="KW-1185">Reference proteome</keyword>
<name>A0A371E1D5_MUCPR</name>
<dbReference type="OrthoDB" id="1840940at2759"/>
<comment type="caution">
    <text evidence="2">The sequence shown here is derived from an EMBL/GenBank/DDBJ whole genome shotgun (WGS) entry which is preliminary data.</text>
</comment>
<organism evidence="2 3">
    <name type="scientific">Mucuna pruriens</name>
    <name type="common">Velvet bean</name>
    <name type="synonym">Dolichos pruriens</name>
    <dbReference type="NCBI Taxonomy" id="157652"/>
    <lineage>
        <taxon>Eukaryota</taxon>
        <taxon>Viridiplantae</taxon>
        <taxon>Streptophyta</taxon>
        <taxon>Embryophyta</taxon>
        <taxon>Tracheophyta</taxon>
        <taxon>Spermatophyta</taxon>
        <taxon>Magnoliopsida</taxon>
        <taxon>eudicotyledons</taxon>
        <taxon>Gunneridae</taxon>
        <taxon>Pentapetalae</taxon>
        <taxon>rosids</taxon>
        <taxon>fabids</taxon>
        <taxon>Fabales</taxon>
        <taxon>Fabaceae</taxon>
        <taxon>Papilionoideae</taxon>
        <taxon>50 kb inversion clade</taxon>
        <taxon>NPAAA clade</taxon>
        <taxon>indigoferoid/millettioid clade</taxon>
        <taxon>Phaseoleae</taxon>
        <taxon>Mucuna</taxon>
    </lineage>
</organism>
<dbReference type="InterPro" id="IPR003676">
    <property type="entry name" value="SAUR_fam"/>
</dbReference>
<dbReference type="PANTHER" id="PTHR31374">
    <property type="entry name" value="AUXIN-INDUCED PROTEIN-LIKE-RELATED"/>
    <property type="match status" value="1"/>
</dbReference>
<proteinExistence type="inferred from homology"/>
<dbReference type="STRING" id="157652.A0A371E1D5"/>
<sequence>MKSRFLRGCLNKCRKMGGRIICEHCCEWVLWSSLHESCSIPSDVPKGHLVVYVGENHKRYVIKIALLHHPLFRALLDQAREEYDFIADSKLCIPCDEHLFLTVLRCASSTHKYQRPSHAIHQFNKREDSHFSFVAALIMRTRYRVGKLSKAKPAFQHVTKMVLQSQQISALIIMTGYGTCKSGQVRRHVM</sequence>
<dbReference type="AlphaFoldDB" id="A0A371E1D5"/>
<evidence type="ECO:0000256" key="1">
    <source>
        <dbReference type="ARBA" id="ARBA00006974"/>
    </source>
</evidence>
<dbReference type="Proteomes" id="UP000257109">
    <property type="component" value="Unassembled WGS sequence"/>
</dbReference>
<gene>
    <name evidence="2" type="primary">SAUR50</name>
    <name evidence="2" type="ORF">CR513_62067</name>
</gene>
<comment type="similarity">
    <text evidence="1">Belongs to the ARG7 family.</text>
</comment>
<dbReference type="EMBL" id="QJKJ01017332">
    <property type="protein sequence ID" value="RDX58603.1"/>
    <property type="molecule type" value="Genomic_DNA"/>
</dbReference>
<reference evidence="2" key="1">
    <citation type="submission" date="2018-05" db="EMBL/GenBank/DDBJ databases">
        <title>Draft genome of Mucuna pruriens seed.</title>
        <authorList>
            <person name="Nnadi N.E."/>
            <person name="Vos R."/>
            <person name="Hasami M.H."/>
            <person name="Devisetty U.K."/>
            <person name="Aguiy J.C."/>
        </authorList>
    </citation>
    <scope>NUCLEOTIDE SEQUENCE [LARGE SCALE GENOMIC DNA]</scope>
    <source>
        <strain evidence="2">JCA_2017</strain>
    </source>
</reference>